<gene>
    <name evidence="5" type="ORF">JGU71_08650</name>
</gene>
<comment type="caution">
    <text evidence="5">The sequence shown here is derived from an EMBL/GenBank/DDBJ whole genome shotgun (WGS) entry which is preliminary data.</text>
</comment>
<evidence type="ECO:0000259" key="4">
    <source>
        <dbReference type="PROSITE" id="PS01124"/>
    </source>
</evidence>
<dbReference type="InterPro" id="IPR035418">
    <property type="entry name" value="AraC-bd_2"/>
</dbReference>
<dbReference type="InterPro" id="IPR009057">
    <property type="entry name" value="Homeodomain-like_sf"/>
</dbReference>
<dbReference type="PANTHER" id="PTHR46796:SF6">
    <property type="entry name" value="ARAC SUBFAMILY"/>
    <property type="match status" value="1"/>
</dbReference>
<protein>
    <submittedName>
        <fullName evidence="5">AraC family transcriptional regulator</fullName>
    </submittedName>
</protein>
<dbReference type="EMBL" id="JAEMNV010000003">
    <property type="protein sequence ID" value="MBJ8338951.1"/>
    <property type="molecule type" value="Genomic_DNA"/>
</dbReference>
<dbReference type="GO" id="GO:0003700">
    <property type="term" value="F:DNA-binding transcription factor activity"/>
    <property type="evidence" value="ECO:0007669"/>
    <property type="project" value="InterPro"/>
</dbReference>
<dbReference type="Pfam" id="PF14525">
    <property type="entry name" value="AraC_binding_2"/>
    <property type="match status" value="1"/>
</dbReference>
<dbReference type="RefSeq" id="WP_199703677.1">
    <property type="nucleotide sequence ID" value="NZ_JAEMNV010000003.1"/>
</dbReference>
<dbReference type="AlphaFoldDB" id="A0A934NPB8"/>
<reference evidence="5" key="1">
    <citation type="submission" date="2020-12" db="EMBL/GenBank/DDBJ databases">
        <title>Antrihabitans popcorni sp. nov. and Antrihabitans auranticaus sp. nov., isolated from a larva cave.</title>
        <authorList>
            <person name="Lee S.D."/>
            <person name="Kim I.S."/>
        </authorList>
    </citation>
    <scope>NUCLEOTIDE SEQUENCE</scope>
    <source>
        <strain evidence="5">YC3-6</strain>
    </source>
</reference>
<dbReference type="Proteomes" id="UP000655868">
    <property type="component" value="Unassembled WGS sequence"/>
</dbReference>
<evidence type="ECO:0000256" key="3">
    <source>
        <dbReference type="ARBA" id="ARBA00023163"/>
    </source>
</evidence>
<organism evidence="5 6">
    <name type="scientific">Antrihabitans stalagmiti</name>
    <dbReference type="NCBI Taxonomy" id="2799499"/>
    <lineage>
        <taxon>Bacteria</taxon>
        <taxon>Bacillati</taxon>
        <taxon>Actinomycetota</taxon>
        <taxon>Actinomycetes</taxon>
        <taxon>Mycobacteriales</taxon>
        <taxon>Nocardiaceae</taxon>
        <taxon>Antrihabitans</taxon>
    </lineage>
</organism>
<dbReference type="SUPFAM" id="SSF46689">
    <property type="entry name" value="Homeodomain-like"/>
    <property type="match status" value="1"/>
</dbReference>
<feature type="domain" description="HTH araC/xylS-type" evidence="4">
    <location>
        <begin position="219"/>
        <end position="320"/>
    </location>
</feature>
<dbReference type="PRINTS" id="PR00032">
    <property type="entry name" value="HTHARAC"/>
</dbReference>
<dbReference type="InterPro" id="IPR020449">
    <property type="entry name" value="Tscrpt_reg_AraC-type_HTH"/>
</dbReference>
<sequence length="322" mass="35759">MRTEQYTPSQYTHRRTSTLDLDPGERAEFWTEHVRENHCLFDYRFPGGNDFHGATQVQRARGFQLVEFWSDGIDYVRSIEQIRRDPNDDYRLVVPYRGALTIRIDDGSITLGPGTAGLISTRTPFELLHGRAVQALVLTIPAATADRTHGFEPAAQTLDLRAGLGVVLGSMIRTLADERGHFAAHDFEIACEHIVELSSALTSRIQESGADTGLAAVESSVRRHVRLNSDVPTLNGGVIARELGWSLRQVQLALQRAGTTPRELIREERLRQARRRLVDPALRNLSIAEVAFASGFSSLSNFGAAFGERFGATPREVRGLLD</sequence>
<dbReference type="Pfam" id="PF12833">
    <property type="entry name" value="HTH_18"/>
    <property type="match status" value="1"/>
</dbReference>
<evidence type="ECO:0000256" key="1">
    <source>
        <dbReference type="ARBA" id="ARBA00023015"/>
    </source>
</evidence>
<keyword evidence="3" id="KW-0804">Transcription</keyword>
<dbReference type="SMART" id="SM00342">
    <property type="entry name" value="HTH_ARAC"/>
    <property type="match status" value="1"/>
</dbReference>
<dbReference type="GO" id="GO:0043565">
    <property type="term" value="F:sequence-specific DNA binding"/>
    <property type="evidence" value="ECO:0007669"/>
    <property type="project" value="InterPro"/>
</dbReference>
<dbReference type="Gene3D" id="1.10.10.60">
    <property type="entry name" value="Homeodomain-like"/>
    <property type="match status" value="1"/>
</dbReference>
<keyword evidence="6" id="KW-1185">Reference proteome</keyword>
<dbReference type="PROSITE" id="PS00041">
    <property type="entry name" value="HTH_ARAC_FAMILY_1"/>
    <property type="match status" value="1"/>
</dbReference>
<proteinExistence type="predicted"/>
<evidence type="ECO:0000313" key="5">
    <source>
        <dbReference type="EMBL" id="MBJ8338951.1"/>
    </source>
</evidence>
<evidence type="ECO:0000256" key="2">
    <source>
        <dbReference type="ARBA" id="ARBA00023125"/>
    </source>
</evidence>
<dbReference type="InterPro" id="IPR018062">
    <property type="entry name" value="HTH_AraC-typ_CS"/>
</dbReference>
<dbReference type="PANTHER" id="PTHR46796">
    <property type="entry name" value="HTH-TYPE TRANSCRIPTIONAL ACTIVATOR RHAS-RELATED"/>
    <property type="match status" value="1"/>
</dbReference>
<name>A0A934NPB8_9NOCA</name>
<dbReference type="InterPro" id="IPR018060">
    <property type="entry name" value="HTH_AraC"/>
</dbReference>
<dbReference type="PROSITE" id="PS01124">
    <property type="entry name" value="HTH_ARAC_FAMILY_2"/>
    <property type="match status" value="1"/>
</dbReference>
<dbReference type="InterPro" id="IPR050204">
    <property type="entry name" value="AraC_XylS_family_regulators"/>
</dbReference>
<keyword evidence="1" id="KW-0805">Transcription regulation</keyword>
<evidence type="ECO:0000313" key="6">
    <source>
        <dbReference type="Proteomes" id="UP000655868"/>
    </source>
</evidence>
<keyword evidence="2" id="KW-0238">DNA-binding</keyword>
<accession>A0A934NPB8</accession>